<dbReference type="GO" id="GO:0016780">
    <property type="term" value="F:phosphotransferase activity, for other substituted phosphate groups"/>
    <property type="evidence" value="ECO:0007669"/>
    <property type="project" value="TreeGrafter"/>
</dbReference>
<evidence type="ECO:0000256" key="5">
    <source>
        <dbReference type="ARBA" id="ARBA00022989"/>
    </source>
</evidence>
<keyword evidence="3" id="KW-0808">Transferase</keyword>
<dbReference type="PANTHER" id="PTHR30576">
    <property type="entry name" value="COLANIC BIOSYNTHESIS UDP-GLUCOSE LIPID CARRIER TRANSFERASE"/>
    <property type="match status" value="1"/>
</dbReference>
<dbReference type="AlphaFoldDB" id="A0A1G2BLI3"/>
<feature type="transmembrane region" description="Helical" evidence="7">
    <location>
        <begin position="83"/>
        <end position="104"/>
    </location>
</feature>
<gene>
    <name evidence="9" type="ORF">A2677_01030</name>
</gene>
<feature type="transmembrane region" description="Helical" evidence="7">
    <location>
        <begin position="116"/>
        <end position="136"/>
    </location>
</feature>
<evidence type="ECO:0000256" key="7">
    <source>
        <dbReference type="SAM" id="Phobius"/>
    </source>
</evidence>
<evidence type="ECO:0000256" key="1">
    <source>
        <dbReference type="ARBA" id="ARBA00004141"/>
    </source>
</evidence>
<keyword evidence="4 7" id="KW-0812">Transmembrane</keyword>
<dbReference type="PANTHER" id="PTHR30576:SF10">
    <property type="entry name" value="SLL5057 PROTEIN"/>
    <property type="match status" value="1"/>
</dbReference>
<accession>A0A1G2BLI3</accession>
<feature type="transmembrane region" description="Helical" evidence="7">
    <location>
        <begin position="276"/>
        <end position="299"/>
    </location>
</feature>
<evidence type="ECO:0000256" key="2">
    <source>
        <dbReference type="ARBA" id="ARBA00006464"/>
    </source>
</evidence>
<dbReference type="GO" id="GO:0016020">
    <property type="term" value="C:membrane"/>
    <property type="evidence" value="ECO:0007669"/>
    <property type="project" value="UniProtKB-SubCell"/>
</dbReference>
<dbReference type="EMBL" id="MHKK01000019">
    <property type="protein sequence ID" value="OGY90031.1"/>
    <property type="molecule type" value="Genomic_DNA"/>
</dbReference>
<dbReference type="InterPro" id="IPR017475">
    <property type="entry name" value="EPS_sugar_tfrase"/>
</dbReference>
<protein>
    <recommendedName>
        <fullName evidence="8">Bacterial sugar transferase domain-containing protein</fullName>
    </recommendedName>
</protein>
<evidence type="ECO:0000256" key="6">
    <source>
        <dbReference type="ARBA" id="ARBA00023136"/>
    </source>
</evidence>
<proteinExistence type="inferred from homology"/>
<dbReference type="Pfam" id="PF02397">
    <property type="entry name" value="Bac_transf"/>
    <property type="match status" value="1"/>
</dbReference>
<sequence>MKRIDALFTLLFVPVDYLLLFAAGFTSYALRYQSFVTQFRPVFFDYPLHDFLPSLALICLVGVCIFALTGSYRIASHYNLGELFTKAFLGVSTTILIIIVAVFLRRELFSSRFVVILAWLIAIIFVFVGRAGLLYLKTLLLKRGIGTHALVIVGTGRVASDLVSYIQNNSQLGYRIIAQLDGFGEETKNKLIELKHNNKLDEILDTRESVHEDQASLIRFVNFAHEHNVMFRYIASLHQTKLAHFDTDSLSGYPIVQINKTPLMGWRRIYKRSTDVALSLFFLIVLSPLMALVAIVVTLDSHGPTLVRLQRVGRGGRIFTLYKFRSMIQNADALKSQMMSLNERSDGPLFKIRHDPRVTRVGAILRRSSLDELPQLWNVLRGDMSLVGPRPHEPEEVNRYNEAYRTILSVKPGISGLSQVSGRSNLLFEDEIKLDTYYIENWSQMLDIWILAKTVFVIFKFSDAA</sequence>
<comment type="subcellular location">
    <subcellularLocation>
        <location evidence="1">Membrane</location>
        <topology evidence="1">Multi-pass membrane protein</topology>
    </subcellularLocation>
</comment>
<name>A0A1G2BLI3_9BACT</name>
<keyword evidence="6 7" id="KW-0472">Membrane</keyword>
<dbReference type="Proteomes" id="UP000177817">
    <property type="component" value="Unassembled WGS sequence"/>
</dbReference>
<dbReference type="Pfam" id="PF13727">
    <property type="entry name" value="CoA_binding_3"/>
    <property type="match status" value="1"/>
</dbReference>
<comment type="caution">
    <text evidence="9">The sequence shown here is derived from an EMBL/GenBank/DDBJ whole genome shotgun (WGS) entry which is preliminary data.</text>
</comment>
<organism evidence="9 10">
    <name type="scientific">Candidatus Komeilibacteria bacterium RIFCSPHIGHO2_01_FULL_52_14</name>
    <dbReference type="NCBI Taxonomy" id="1798549"/>
    <lineage>
        <taxon>Bacteria</taxon>
        <taxon>Candidatus Komeiliibacteriota</taxon>
    </lineage>
</organism>
<feature type="transmembrane region" description="Helical" evidence="7">
    <location>
        <begin position="51"/>
        <end position="71"/>
    </location>
</feature>
<feature type="domain" description="Bacterial sugar transferase" evidence="8">
    <location>
        <begin position="271"/>
        <end position="460"/>
    </location>
</feature>
<keyword evidence="5 7" id="KW-1133">Transmembrane helix</keyword>
<reference evidence="9 10" key="1">
    <citation type="journal article" date="2016" name="Nat. Commun.">
        <title>Thousands of microbial genomes shed light on interconnected biogeochemical processes in an aquifer system.</title>
        <authorList>
            <person name="Anantharaman K."/>
            <person name="Brown C.T."/>
            <person name="Hug L.A."/>
            <person name="Sharon I."/>
            <person name="Castelle C.J."/>
            <person name="Probst A.J."/>
            <person name="Thomas B.C."/>
            <person name="Singh A."/>
            <person name="Wilkins M.J."/>
            <person name="Karaoz U."/>
            <person name="Brodie E.L."/>
            <person name="Williams K.H."/>
            <person name="Hubbard S.S."/>
            <person name="Banfield J.F."/>
        </authorList>
    </citation>
    <scope>NUCLEOTIDE SEQUENCE [LARGE SCALE GENOMIC DNA]</scope>
</reference>
<comment type="similarity">
    <text evidence="2">Belongs to the bacterial sugar transferase family.</text>
</comment>
<dbReference type="InterPro" id="IPR003362">
    <property type="entry name" value="Bact_transf"/>
</dbReference>
<feature type="transmembrane region" description="Helical" evidence="7">
    <location>
        <begin position="7"/>
        <end position="31"/>
    </location>
</feature>
<evidence type="ECO:0000256" key="3">
    <source>
        <dbReference type="ARBA" id="ARBA00022679"/>
    </source>
</evidence>
<evidence type="ECO:0000313" key="10">
    <source>
        <dbReference type="Proteomes" id="UP000177817"/>
    </source>
</evidence>
<evidence type="ECO:0000313" key="9">
    <source>
        <dbReference type="EMBL" id="OGY90031.1"/>
    </source>
</evidence>
<evidence type="ECO:0000259" key="8">
    <source>
        <dbReference type="Pfam" id="PF02397"/>
    </source>
</evidence>
<dbReference type="NCBIfam" id="TIGR03025">
    <property type="entry name" value="EPS_sugtrans"/>
    <property type="match status" value="1"/>
</dbReference>
<evidence type="ECO:0000256" key="4">
    <source>
        <dbReference type="ARBA" id="ARBA00022692"/>
    </source>
</evidence>